<proteinExistence type="predicted"/>
<evidence type="ECO:0000313" key="1">
    <source>
        <dbReference type="EMBL" id="SVE33837.1"/>
    </source>
</evidence>
<gene>
    <name evidence="1" type="ORF">METZ01_LOCUS486691</name>
</gene>
<protein>
    <submittedName>
        <fullName evidence="1">Uncharacterized protein</fullName>
    </submittedName>
</protein>
<dbReference type="EMBL" id="UINC01210395">
    <property type="protein sequence ID" value="SVE33837.1"/>
    <property type="molecule type" value="Genomic_DNA"/>
</dbReference>
<name>A0A383CN95_9ZZZZ</name>
<reference evidence="1" key="1">
    <citation type="submission" date="2018-05" db="EMBL/GenBank/DDBJ databases">
        <authorList>
            <person name="Lanie J.A."/>
            <person name="Ng W.-L."/>
            <person name="Kazmierczak K.M."/>
            <person name="Andrzejewski T.M."/>
            <person name="Davidsen T.M."/>
            <person name="Wayne K.J."/>
            <person name="Tettelin H."/>
            <person name="Glass J.I."/>
            <person name="Rusch D."/>
            <person name="Podicherti R."/>
            <person name="Tsui H.-C.T."/>
            <person name="Winkler M.E."/>
        </authorList>
    </citation>
    <scope>NUCLEOTIDE SEQUENCE</scope>
</reference>
<dbReference type="AlphaFoldDB" id="A0A383CN95"/>
<sequence>MGQLRQKEPRGSDSPWGKYILVPKRQQVMNNLMVYYQGVHQRLRRLYG</sequence>
<accession>A0A383CN95</accession>
<organism evidence="1">
    <name type="scientific">marine metagenome</name>
    <dbReference type="NCBI Taxonomy" id="408172"/>
    <lineage>
        <taxon>unclassified sequences</taxon>
        <taxon>metagenomes</taxon>
        <taxon>ecological metagenomes</taxon>
    </lineage>
</organism>